<dbReference type="EMBL" id="CP015518">
    <property type="protein sequence ID" value="APG25579.1"/>
    <property type="molecule type" value="Genomic_DNA"/>
</dbReference>
<evidence type="ECO:0000313" key="1">
    <source>
        <dbReference type="EMBL" id="APG25579.1"/>
    </source>
</evidence>
<dbReference type="RefSeq" id="WP_072287419.1">
    <property type="nucleotide sequence ID" value="NZ_CP015455.1"/>
</dbReference>
<dbReference type="OrthoDB" id="6383742at2"/>
<evidence type="ECO:0000313" key="2">
    <source>
        <dbReference type="Proteomes" id="UP000182264"/>
    </source>
</evidence>
<dbReference type="InterPro" id="IPR029044">
    <property type="entry name" value="Nucleotide-diphossugar_trans"/>
</dbReference>
<evidence type="ECO:0008006" key="3">
    <source>
        <dbReference type="Google" id="ProtNLM"/>
    </source>
</evidence>
<dbReference type="KEGG" id="pace:A6070_05565"/>
<proteinExistence type="predicted"/>
<organism evidence="1 2">
    <name type="scientific">Syntrophotalea acetylenica</name>
    <name type="common">Pelobacter acetylenicus</name>
    <dbReference type="NCBI Taxonomy" id="29542"/>
    <lineage>
        <taxon>Bacteria</taxon>
        <taxon>Pseudomonadati</taxon>
        <taxon>Thermodesulfobacteriota</taxon>
        <taxon>Desulfuromonadia</taxon>
        <taxon>Desulfuromonadales</taxon>
        <taxon>Syntrophotaleaceae</taxon>
        <taxon>Syntrophotalea</taxon>
    </lineage>
</organism>
<sequence>MSQAIDVHVLLLPDSNPDWWQECRASMQGEPINLHLVDGMVGHIGRRRARGFGLGAAPYVSCVDPDDLVIPGAFEACLKVLEDHPEACGAYTDQLLIDAKGKVIKPGIWSGMPWNPLLQLEPKYLHPVYVMRRRFMQKYLLELGRWPNMAEFVLKGLITAHGPWIHVNRFGYKWRMSGNAAHKRQSLMHVYAARWRVIPTLQQAARACSATIKVDATLV</sequence>
<dbReference type="AlphaFoldDB" id="A0A1L3GI57"/>
<protein>
    <recommendedName>
        <fullName evidence="3">Glycosyl transferase family 2</fullName>
    </recommendedName>
</protein>
<name>A0A1L3GI57_SYNAC</name>
<keyword evidence="2" id="KW-1185">Reference proteome</keyword>
<reference evidence="1 2" key="1">
    <citation type="journal article" date="2017" name="Genome Announc.">
        <title>Complete Genome Sequences of Two Acetylene-Fermenting Pelobacter acetylenicus Strains.</title>
        <authorList>
            <person name="Sutton J.M."/>
            <person name="Baesman S.M."/>
            <person name="Fierst J.L."/>
            <person name="Poret-Peterson A.T."/>
            <person name="Oremland R.S."/>
            <person name="Dunlap D.S."/>
            <person name="Akob D.M."/>
        </authorList>
    </citation>
    <scope>NUCLEOTIDE SEQUENCE [LARGE SCALE GENOMIC DNA]</scope>
    <source>
        <strain evidence="1 2">DSM 3247</strain>
    </source>
</reference>
<gene>
    <name evidence="1" type="ORF">A7E75_11535</name>
</gene>
<accession>A0A1L3GI57</accession>
<dbReference type="STRING" id="29542.A6070_05565"/>
<dbReference type="Proteomes" id="UP000182264">
    <property type="component" value="Chromosome"/>
</dbReference>
<dbReference type="Gene3D" id="3.90.550.10">
    <property type="entry name" value="Spore Coat Polysaccharide Biosynthesis Protein SpsA, Chain A"/>
    <property type="match status" value="1"/>
</dbReference>
<dbReference type="SUPFAM" id="SSF53448">
    <property type="entry name" value="Nucleotide-diphospho-sugar transferases"/>
    <property type="match status" value="1"/>
</dbReference>